<dbReference type="PANTHER" id="PTHR28532:SF1">
    <property type="entry name" value="ORAL CANCER OVEREXPRESSED 1"/>
    <property type="match status" value="1"/>
</dbReference>
<dbReference type="Proteomes" id="UP000504635">
    <property type="component" value="Unplaced"/>
</dbReference>
<keyword evidence="3" id="KW-1185">Reference proteome</keyword>
<dbReference type="RefSeq" id="XP_030764904.1">
    <property type="nucleotide sequence ID" value="XM_030909044.1"/>
</dbReference>
<comment type="similarity">
    <text evidence="1">Belongs to the LTO1 family.</text>
</comment>
<protein>
    <submittedName>
        <fullName evidence="4">Protein LTO1 homolog isoform X2</fullName>
    </submittedName>
</protein>
<proteinExistence type="inferred from homology"/>
<evidence type="ECO:0000313" key="4">
    <source>
        <dbReference type="RefSeq" id="XP_030764904.1"/>
    </source>
</evidence>
<organism evidence="3 4">
    <name type="scientific">Sitophilus oryzae</name>
    <name type="common">Rice weevil</name>
    <name type="synonym">Curculio oryzae</name>
    <dbReference type="NCBI Taxonomy" id="7048"/>
    <lineage>
        <taxon>Eukaryota</taxon>
        <taxon>Metazoa</taxon>
        <taxon>Ecdysozoa</taxon>
        <taxon>Arthropoda</taxon>
        <taxon>Hexapoda</taxon>
        <taxon>Insecta</taxon>
        <taxon>Pterygota</taxon>
        <taxon>Neoptera</taxon>
        <taxon>Endopterygota</taxon>
        <taxon>Coleoptera</taxon>
        <taxon>Polyphaga</taxon>
        <taxon>Cucujiformia</taxon>
        <taxon>Curculionidae</taxon>
        <taxon>Dryophthorinae</taxon>
        <taxon>Sitophilus</taxon>
    </lineage>
</organism>
<dbReference type="AlphaFoldDB" id="A0A6J2YNR9"/>
<evidence type="ECO:0000313" key="3">
    <source>
        <dbReference type="Proteomes" id="UP000504635"/>
    </source>
</evidence>
<accession>A0A6J2YNR9</accession>
<name>A0A6J2YNR9_SITOR</name>
<reference evidence="4" key="1">
    <citation type="submission" date="2025-08" db="UniProtKB">
        <authorList>
            <consortium name="RefSeq"/>
        </authorList>
    </citation>
    <scope>IDENTIFICATION</scope>
    <source>
        <tissue evidence="4">Gonads</tissue>
    </source>
</reference>
<dbReference type="InterPro" id="IPR052436">
    <property type="entry name" value="LTO1_adapter"/>
</dbReference>
<dbReference type="InterPro" id="IPR019191">
    <property type="entry name" value="Essential_protein_Yae1_N"/>
</dbReference>
<dbReference type="PANTHER" id="PTHR28532">
    <property type="entry name" value="GEO13458P1"/>
    <property type="match status" value="1"/>
</dbReference>
<dbReference type="GeneID" id="115889112"/>
<dbReference type="OrthoDB" id="10258156at2759"/>
<sequence>MNSVSQGVQGDPNEQCINDVFDDILFSEERVITESYTRGYSLGSAEDTIEGYHLGYHKGAEVGSELGYYEAFCEHYLKESTDGNISKKAVKNLEALQKSLNEFPHSNSDTIDLFALIEKIRGLYKKICIQLKIKSDFKKEGLQF</sequence>
<feature type="domain" description="Essential protein Yae1 N-terminal" evidence="2">
    <location>
        <begin position="36"/>
        <end position="73"/>
    </location>
</feature>
<evidence type="ECO:0000259" key="2">
    <source>
        <dbReference type="Pfam" id="PF09811"/>
    </source>
</evidence>
<gene>
    <name evidence="4" type="primary">LOC115889112</name>
</gene>
<dbReference type="Pfam" id="PF09811">
    <property type="entry name" value="Yae1_N"/>
    <property type="match status" value="1"/>
</dbReference>
<evidence type="ECO:0000256" key="1">
    <source>
        <dbReference type="ARBA" id="ARBA00038090"/>
    </source>
</evidence>